<comment type="caution">
    <text evidence="10">The sequence shown here is derived from an EMBL/GenBank/DDBJ whole genome shotgun (WGS) entry which is preliminary data.</text>
</comment>
<dbReference type="GO" id="GO:0035673">
    <property type="term" value="F:oligopeptide transmembrane transporter activity"/>
    <property type="evidence" value="ECO:0007669"/>
    <property type="project" value="InterPro"/>
</dbReference>
<dbReference type="InterPro" id="IPR004813">
    <property type="entry name" value="OPT"/>
</dbReference>
<evidence type="ECO:0000313" key="11">
    <source>
        <dbReference type="Proteomes" id="UP001206925"/>
    </source>
</evidence>
<evidence type="ECO:0000256" key="4">
    <source>
        <dbReference type="ARBA" id="ARBA00022692"/>
    </source>
</evidence>
<feature type="transmembrane region" description="Helical" evidence="9">
    <location>
        <begin position="12"/>
        <end position="41"/>
    </location>
</feature>
<keyword evidence="8 9" id="KW-0472">Membrane</keyword>
<keyword evidence="4 9" id="KW-0812">Transmembrane</keyword>
<name>A0AAD5BKS6_AMBAR</name>
<protein>
    <submittedName>
        <fullName evidence="10">Uncharacterized protein</fullName>
    </submittedName>
</protein>
<comment type="subcellular location">
    <subcellularLocation>
        <location evidence="1">Membrane</location>
        <topology evidence="1">Multi-pass membrane protein</topology>
    </subcellularLocation>
</comment>
<keyword evidence="6" id="KW-0653">Protein transport</keyword>
<reference evidence="10" key="1">
    <citation type="submission" date="2022-06" db="EMBL/GenBank/DDBJ databases">
        <title>Uncovering the hologenomic basis of an extraordinary plant invasion.</title>
        <authorList>
            <person name="Bieker V.C."/>
            <person name="Martin M.D."/>
            <person name="Gilbert T."/>
            <person name="Hodgins K."/>
            <person name="Battlay P."/>
            <person name="Petersen B."/>
            <person name="Wilson J."/>
        </authorList>
    </citation>
    <scope>NUCLEOTIDE SEQUENCE</scope>
    <source>
        <strain evidence="10">AA19_3_7</strain>
        <tissue evidence="10">Leaf</tissue>
    </source>
</reference>
<proteinExistence type="inferred from homology"/>
<evidence type="ECO:0000256" key="7">
    <source>
        <dbReference type="ARBA" id="ARBA00022989"/>
    </source>
</evidence>
<evidence type="ECO:0000256" key="5">
    <source>
        <dbReference type="ARBA" id="ARBA00022856"/>
    </source>
</evidence>
<dbReference type="AlphaFoldDB" id="A0AAD5BKS6"/>
<dbReference type="InterPro" id="IPR004648">
    <property type="entry name" value="Oligpept_transpt"/>
</dbReference>
<evidence type="ECO:0000256" key="1">
    <source>
        <dbReference type="ARBA" id="ARBA00004141"/>
    </source>
</evidence>
<dbReference type="GO" id="GO:0015031">
    <property type="term" value="P:protein transport"/>
    <property type="evidence" value="ECO:0007669"/>
    <property type="project" value="UniProtKB-KW"/>
</dbReference>
<accession>A0AAD5BKS6</accession>
<evidence type="ECO:0000256" key="3">
    <source>
        <dbReference type="ARBA" id="ARBA00022448"/>
    </source>
</evidence>
<comment type="similarity">
    <text evidence="2">Belongs to the oligopeptide OPT transporter (TC 2.A.67.1) family.</text>
</comment>
<evidence type="ECO:0000256" key="6">
    <source>
        <dbReference type="ARBA" id="ARBA00022927"/>
    </source>
</evidence>
<keyword evidence="11" id="KW-1185">Reference proteome</keyword>
<keyword evidence="3" id="KW-0813">Transport</keyword>
<dbReference type="PANTHER" id="PTHR22601">
    <property type="entry name" value="ISP4 LIKE PROTEIN"/>
    <property type="match status" value="1"/>
</dbReference>
<sequence length="74" mass="8676">MIRSTVFELESYLLYLCTFFTMTYGVGFAALASMVVHVFLFHGSELWEQSKSRFKDKKVDIHTKLMSNYKQVPE</sequence>
<evidence type="ECO:0000256" key="8">
    <source>
        <dbReference type="ARBA" id="ARBA00023136"/>
    </source>
</evidence>
<dbReference type="Proteomes" id="UP001206925">
    <property type="component" value="Unassembled WGS sequence"/>
</dbReference>
<gene>
    <name evidence="10" type="ORF">M8C21_026471</name>
</gene>
<feature type="non-terminal residue" evidence="10">
    <location>
        <position position="74"/>
    </location>
</feature>
<dbReference type="EMBL" id="JAMZMK010012060">
    <property type="protein sequence ID" value="KAI7725100.1"/>
    <property type="molecule type" value="Genomic_DNA"/>
</dbReference>
<keyword evidence="7 9" id="KW-1133">Transmembrane helix</keyword>
<dbReference type="Pfam" id="PF03169">
    <property type="entry name" value="OPT"/>
    <property type="match status" value="1"/>
</dbReference>
<evidence type="ECO:0000313" key="10">
    <source>
        <dbReference type="EMBL" id="KAI7725100.1"/>
    </source>
</evidence>
<organism evidence="10 11">
    <name type="scientific">Ambrosia artemisiifolia</name>
    <name type="common">Common ragweed</name>
    <dbReference type="NCBI Taxonomy" id="4212"/>
    <lineage>
        <taxon>Eukaryota</taxon>
        <taxon>Viridiplantae</taxon>
        <taxon>Streptophyta</taxon>
        <taxon>Embryophyta</taxon>
        <taxon>Tracheophyta</taxon>
        <taxon>Spermatophyta</taxon>
        <taxon>Magnoliopsida</taxon>
        <taxon>eudicotyledons</taxon>
        <taxon>Gunneridae</taxon>
        <taxon>Pentapetalae</taxon>
        <taxon>asterids</taxon>
        <taxon>campanulids</taxon>
        <taxon>Asterales</taxon>
        <taxon>Asteraceae</taxon>
        <taxon>Asteroideae</taxon>
        <taxon>Heliantheae alliance</taxon>
        <taxon>Heliantheae</taxon>
        <taxon>Ambrosia</taxon>
    </lineage>
</organism>
<keyword evidence="5" id="KW-0571">Peptide transport</keyword>
<dbReference type="GO" id="GO:0016020">
    <property type="term" value="C:membrane"/>
    <property type="evidence" value="ECO:0007669"/>
    <property type="project" value="UniProtKB-SubCell"/>
</dbReference>
<evidence type="ECO:0000256" key="2">
    <source>
        <dbReference type="ARBA" id="ARBA00005484"/>
    </source>
</evidence>
<evidence type="ECO:0000256" key="9">
    <source>
        <dbReference type="SAM" id="Phobius"/>
    </source>
</evidence>